<dbReference type="Gene3D" id="3.20.20.190">
    <property type="entry name" value="Phosphatidylinositol (PI) phosphodiesterase"/>
    <property type="match status" value="1"/>
</dbReference>
<gene>
    <name evidence="2" type="primary">PLCX1</name>
</gene>
<dbReference type="PANTHER" id="PTHR13593">
    <property type="match status" value="1"/>
</dbReference>
<dbReference type="SUPFAM" id="SSF51695">
    <property type="entry name" value="PLC-like phosphodiesterases"/>
    <property type="match status" value="1"/>
</dbReference>
<evidence type="ECO:0000313" key="2">
    <source>
        <dbReference type="EMBL" id="JAC48021.1"/>
    </source>
</evidence>
<accession>A0A034VXG6</accession>
<protein>
    <submittedName>
        <fullName evidence="2">PI-PLC X domain-containing protein 1</fullName>
    </submittedName>
</protein>
<evidence type="ECO:0000259" key="1">
    <source>
        <dbReference type="SMART" id="SM00148"/>
    </source>
</evidence>
<dbReference type="PANTHER" id="PTHR13593:SF149">
    <property type="entry name" value="PHOSPHATIDYLINOSITOL-SPECIFIC PHOSPHOLIPASE C X DOMAIN CONTAINING, ISOFORM A"/>
    <property type="match status" value="1"/>
</dbReference>
<dbReference type="InterPro" id="IPR017946">
    <property type="entry name" value="PLC-like_Pdiesterase_TIM-brl"/>
</dbReference>
<dbReference type="GO" id="GO:0008081">
    <property type="term" value="F:phosphoric diester hydrolase activity"/>
    <property type="evidence" value="ECO:0007669"/>
    <property type="project" value="InterPro"/>
</dbReference>
<dbReference type="SMART" id="SM00148">
    <property type="entry name" value="PLCXc"/>
    <property type="match status" value="1"/>
</dbReference>
<dbReference type="PROSITE" id="PS50007">
    <property type="entry name" value="PIPLC_X_DOMAIN"/>
    <property type="match status" value="1"/>
</dbReference>
<dbReference type="EMBL" id="GAKP01010931">
    <property type="protein sequence ID" value="JAC48021.1"/>
    <property type="molecule type" value="Transcribed_RNA"/>
</dbReference>
<dbReference type="CDD" id="cd08622">
    <property type="entry name" value="PI-PLCXDc_CG14945_like"/>
    <property type="match status" value="1"/>
</dbReference>
<dbReference type="OrthoDB" id="1046782at2759"/>
<proteinExistence type="predicted"/>
<feature type="domain" description="Phosphatidylinositol-specific phospholipase C X" evidence="1">
    <location>
        <begin position="245"/>
        <end position="394"/>
    </location>
</feature>
<dbReference type="AlphaFoldDB" id="A0A034VXG6"/>
<dbReference type="InterPro" id="IPR051057">
    <property type="entry name" value="PI-PLC_domain"/>
</dbReference>
<dbReference type="GO" id="GO:0006629">
    <property type="term" value="P:lipid metabolic process"/>
    <property type="evidence" value="ECO:0007669"/>
    <property type="project" value="InterPro"/>
</dbReference>
<dbReference type="InterPro" id="IPR000909">
    <property type="entry name" value="PLipase_C_PInositol-sp_X_dom"/>
</dbReference>
<sequence length="524" mass="59526">MSAIKVCEALVTLYVYALCGLITASALPYNYDDIHDLSATRPDAQPKQLRLWLTISARHRFLEVSWTNAPAHKDDHILITMQAPHRFERVERTTGTPLAAFDNSEGSGFVPNDGITERSISSPTRYLLERENKHNYVAHSNASDTFEGSGFVDTYNAAPPTASTPSRLYWISNNGSDDIVAALQPSAAAQWFTTGVYFDYALSRNVNAKTGCYGFWASYVNASGDILATSCLRAYPRWMREMRAQVGGMRMRDLFIPGTHDSGSYRPNFDPLLRETIVTKYALTQDDDIRGQLLHGVRYLDIRVGYYRNTPERFYINHGVTRQRPLAEIIEQVKEFVLETNEIVIFGLKEFPVGFGKGLGVHRLLVSFLQQQFGDVIVHPSASWRATLNDIWSRQQNVILAYDKGQVVGEFPNTLFRSVEQRWGNVQTWPKLEKYLRSINNFDVSRLSSRPIADMAELTPDTWGVILDKYGGLRKMADQVNWRISELYRDELGANANIVAVDFIRGTSLMDIALEWNKRKVVYY</sequence>
<name>A0A034VXG6_BACDO</name>
<reference evidence="2" key="1">
    <citation type="journal article" date="2014" name="BMC Genomics">
        <title>Characterizing the developmental transcriptome of the oriental fruit fly, Bactrocera dorsalis (Diptera: Tephritidae) through comparative genomic analysis with Drosophila melanogaster utilizing modENCODE datasets.</title>
        <authorList>
            <person name="Geib S.M."/>
            <person name="Calla B."/>
            <person name="Hall B."/>
            <person name="Hou S."/>
            <person name="Manoukis N.C."/>
        </authorList>
    </citation>
    <scope>NUCLEOTIDE SEQUENCE</scope>
    <source>
        <strain evidence="2">Punador</strain>
    </source>
</reference>
<organism evidence="2">
    <name type="scientific">Bactrocera dorsalis</name>
    <name type="common">Oriental fruit fly</name>
    <name type="synonym">Dacus dorsalis</name>
    <dbReference type="NCBI Taxonomy" id="27457"/>
    <lineage>
        <taxon>Eukaryota</taxon>
        <taxon>Metazoa</taxon>
        <taxon>Ecdysozoa</taxon>
        <taxon>Arthropoda</taxon>
        <taxon>Hexapoda</taxon>
        <taxon>Insecta</taxon>
        <taxon>Pterygota</taxon>
        <taxon>Neoptera</taxon>
        <taxon>Endopterygota</taxon>
        <taxon>Diptera</taxon>
        <taxon>Brachycera</taxon>
        <taxon>Muscomorpha</taxon>
        <taxon>Tephritoidea</taxon>
        <taxon>Tephritidae</taxon>
        <taxon>Bactrocera</taxon>
        <taxon>Bactrocera</taxon>
    </lineage>
</organism>